<evidence type="ECO:0000256" key="3">
    <source>
        <dbReference type="ARBA" id="ARBA00012438"/>
    </source>
</evidence>
<evidence type="ECO:0000259" key="11">
    <source>
        <dbReference type="PROSITE" id="PS50885"/>
    </source>
</evidence>
<protein>
    <recommendedName>
        <fullName evidence="3">histidine kinase</fullName>
        <ecNumber evidence="3">2.7.13.3</ecNumber>
    </recommendedName>
</protein>
<keyword evidence="7" id="KW-0902">Two-component regulatory system</keyword>
<evidence type="ECO:0000256" key="8">
    <source>
        <dbReference type="SAM" id="Coils"/>
    </source>
</evidence>
<dbReference type="InterPro" id="IPR050736">
    <property type="entry name" value="Sensor_HK_Regulatory"/>
</dbReference>
<evidence type="ECO:0000256" key="6">
    <source>
        <dbReference type="ARBA" id="ARBA00022777"/>
    </source>
</evidence>
<reference evidence="13" key="1">
    <citation type="submission" date="2017-06" db="EMBL/GenBank/DDBJ databases">
        <authorList>
            <person name="Varghese N."/>
            <person name="Submissions S."/>
        </authorList>
    </citation>
    <scope>NUCLEOTIDE SEQUENCE [LARGE SCALE GENOMIC DNA]</scope>
    <source>
        <strain evidence="13">DSM 137</strain>
    </source>
</reference>
<comment type="catalytic activity">
    <reaction evidence="1">
        <text>ATP + protein L-histidine = ADP + protein N-phospho-L-histidine.</text>
        <dbReference type="EC" id="2.7.13.3"/>
    </reaction>
</comment>
<dbReference type="Proteomes" id="UP000198418">
    <property type="component" value="Unassembled WGS sequence"/>
</dbReference>
<feature type="transmembrane region" description="Helical" evidence="9">
    <location>
        <begin position="212"/>
        <end position="231"/>
    </location>
</feature>
<evidence type="ECO:0000256" key="1">
    <source>
        <dbReference type="ARBA" id="ARBA00000085"/>
    </source>
</evidence>
<dbReference type="Pfam" id="PF00672">
    <property type="entry name" value="HAMP"/>
    <property type="match status" value="1"/>
</dbReference>
<evidence type="ECO:0000313" key="13">
    <source>
        <dbReference type="Proteomes" id="UP000198418"/>
    </source>
</evidence>
<dbReference type="EC" id="2.7.13.3" evidence="3"/>
<dbReference type="CDD" id="cd00075">
    <property type="entry name" value="HATPase"/>
    <property type="match status" value="1"/>
</dbReference>
<dbReference type="EMBL" id="FYDG01000039">
    <property type="protein sequence ID" value="SNB84766.1"/>
    <property type="molecule type" value="Genomic_DNA"/>
</dbReference>
<evidence type="ECO:0000313" key="12">
    <source>
        <dbReference type="EMBL" id="SNB84766.1"/>
    </source>
</evidence>
<dbReference type="InterPro" id="IPR003660">
    <property type="entry name" value="HAMP_dom"/>
</dbReference>
<dbReference type="InterPro" id="IPR036097">
    <property type="entry name" value="HisK_dim/P_sf"/>
</dbReference>
<dbReference type="InterPro" id="IPR004358">
    <property type="entry name" value="Sig_transdc_His_kin-like_C"/>
</dbReference>
<dbReference type="GO" id="GO:0016020">
    <property type="term" value="C:membrane"/>
    <property type="evidence" value="ECO:0007669"/>
    <property type="project" value="UniProtKB-SubCell"/>
</dbReference>
<evidence type="ECO:0000256" key="9">
    <source>
        <dbReference type="SAM" id="Phobius"/>
    </source>
</evidence>
<dbReference type="SUPFAM" id="SSF47384">
    <property type="entry name" value="Homodimeric domain of signal transducing histidine kinase"/>
    <property type="match status" value="1"/>
</dbReference>
<proteinExistence type="predicted"/>
<dbReference type="CDD" id="cd00082">
    <property type="entry name" value="HisKA"/>
    <property type="match status" value="1"/>
</dbReference>
<dbReference type="SMART" id="SM00304">
    <property type="entry name" value="HAMP"/>
    <property type="match status" value="1"/>
</dbReference>
<feature type="domain" description="Histidine kinase" evidence="10">
    <location>
        <begin position="328"/>
        <end position="544"/>
    </location>
</feature>
<feature type="coiled-coil region" evidence="8">
    <location>
        <begin position="269"/>
        <end position="303"/>
    </location>
</feature>
<keyword evidence="4" id="KW-0597">Phosphoprotein</keyword>
<organism evidence="12 13">
    <name type="scientific">Rhodoblastus acidophilus</name>
    <name type="common">Rhodopseudomonas acidophila</name>
    <dbReference type="NCBI Taxonomy" id="1074"/>
    <lineage>
        <taxon>Bacteria</taxon>
        <taxon>Pseudomonadati</taxon>
        <taxon>Pseudomonadota</taxon>
        <taxon>Alphaproteobacteria</taxon>
        <taxon>Hyphomicrobiales</taxon>
        <taxon>Rhodoblastaceae</taxon>
        <taxon>Rhodoblastus</taxon>
    </lineage>
</organism>
<dbReference type="OrthoDB" id="9815202at2"/>
<feature type="transmembrane region" description="Helical" evidence="9">
    <location>
        <begin position="30"/>
        <end position="50"/>
    </location>
</feature>
<accession>A0A212SGN1</accession>
<feature type="domain" description="HAMP" evidence="11">
    <location>
        <begin position="236"/>
        <end position="288"/>
    </location>
</feature>
<dbReference type="SMART" id="SM00388">
    <property type="entry name" value="HisKA"/>
    <property type="match status" value="1"/>
</dbReference>
<dbReference type="SUPFAM" id="SSF55874">
    <property type="entry name" value="ATPase domain of HSP90 chaperone/DNA topoisomerase II/histidine kinase"/>
    <property type="match status" value="1"/>
</dbReference>
<dbReference type="InterPro" id="IPR003661">
    <property type="entry name" value="HisK_dim/P_dom"/>
</dbReference>
<keyword evidence="9" id="KW-0812">Transmembrane</keyword>
<dbReference type="Gene3D" id="3.30.565.10">
    <property type="entry name" value="Histidine kinase-like ATPase, C-terminal domain"/>
    <property type="match status" value="1"/>
</dbReference>
<dbReference type="CDD" id="cd06225">
    <property type="entry name" value="HAMP"/>
    <property type="match status" value="1"/>
</dbReference>
<dbReference type="PANTHER" id="PTHR43711">
    <property type="entry name" value="TWO-COMPONENT HISTIDINE KINASE"/>
    <property type="match status" value="1"/>
</dbReference>
<dbReference type="Gene3D" id="1.10.287.130">
    <property type="match status" value="1"/>
</dbReference>
<evidence type="ECO:0000256" key="2">
    <source>
        <dbReference type="ARBA" id="ARBA00004370"/>
    </source>
</evidence>
<keyword evidence="9" id="KW-1133">Transmembrane helix</keyword>
<dbReference type="SMART" id="SM00387">
    <property type="entry name" value="HATPase_c"/>
    <property type="match status" value="1"/>
</dbReference>
<evidence type="ECO:0000256" key="4">
    <source>
        <dbReference type="ARBA" id="ARBA00022553"/>
    </source>
</evidence>
<keyword evidence="13" id="KW-1185">Reference proteome</keyword>
<keyword evidence="5" id="KW-0808">Transferase</keyword>
<evidence type="ECO:0000256" key="5">
    <source>
        <dbReference type="ARBA" id="ARBA00022679"/>
    </source>
</evidence>
<dbReference type="PRINTS" id="PR00344">
    <property type="entry name" value="BCTRLSENSOR"/>
</dbReference>
<gene>
    <name evidence="12" type="ORF">SAMN06265338_1394</name>
</gene>
<dbReference type="InterPro" id="IPR036890">
    <property type="entry name" value="HATPase_C_sf"/>
</dbReference>
<dbReference type="Pfam" id="PF00512">
    <property type="entry name" value="HisKA"/>
    <property type="match status" value="1"/>
</dbReference>
<keyword evidence="8" id="KW-0175">Coiled coil</keyword>
<sequence>MASKHESHQAAPSSPSGAQHDLGGVSLRHALGLVATIGGLLGAALAYSTFQDLWKATNFLARAERSYEQLSIVTRIEADVNALLLNEAARENLPEWVALTEAGAENIEKTLGLYIAGVNQETELLEDAGGQAEEVARALELRDLFRAVRGNLALLANQQPDSQIARDGKNPAARRVAADVVALRVLAAAIVEDERKEVAATNAAMAALRRAFLLHAGVAALLLLVGVAAAHRAVRSGFSTPLLALARGAVALSQGDRAVTIVPRGIRELRQLAGRFNEMAARIQSQQRELEKANSRLEDTVVQRTRELEAKTEQLAQIDRSRKLFFAKVSHELRTPATVLLGEAGLALRQRSPDVETFREAMIHIRANGEVMQRRLDDMLLLAQSEEGRLALRFAPFDLARALREALDLAGAFARASDVVLTGEGLDDDLSVSGDESWLRQGVLALIDNAVKFSPDQGAVTVALAREGDRALVSVSDEGQGAPDDALERLFDPYYQSDEGQRRGGSGLGLAVARWIAEQHGGAIRAENRPEGGLRVTMVLPVSP</sequence>
<dbReference type="InterPro" id="IPR005467">
    <property type="entry name" value="His_kinase_dom"/>
</dbReference>
<dbReference type="AlphaFoldDB" id="A0A212SGN1"/>
<evidence type="ECO:0000256" key="7">
    <source>
        <dbReference type="ARBA" id="ARBA00023012"/>
    </source>
</evidence>
<dbReference type="PROSITE" id="PS50885">
    <property type="entry name" value="HAMP"/>
    <property type="match status" value="1"/>
</dbReference>
<keyword evidence="6 12" id="KW-0418">Kinase</keyword>
<name>A0A212SGN1_RHOAC</name>
<dbReference type="PROSITE" id="PS50109">
    <property type="entry name" value="HIS_KIN"/>
    <property type="match status" value="1"/>
</dbReference>
<evidence type="ECO:0000259" key="10">
    <source>
        <dbReference type="PROSITE" id="PS50109"/>
    </source>
</evidence>
<comment type="subcellular location">
    <subcellularLocation>
        <location evidence="2">Membrane</location>
    </subcellularLocation>
</comment>
<dbReference type="Pfam" id="PF02518">
    <property type="entry name" value="HATPase_c"/>
    <property type="match status" value="1"/>
</dbReference>
<dbReference type="PANTHER" id="PTHR43711:SF1">
    <property type="entry name" value="HISTIDINE KINASE 1"/>
    <property type="match status" value="1"/>
</dbReference>
<dbReference type="GO" id="GO:0000155">
    <property type="term" value="F:phosphorelay sensor kinase activity"/>
    <property type="evidence" value="ECO:0007669"/>
    <property type="project" value="InterPro"/>
</dbReference>
<keyword evidence="9" id="KW-0472">Membrane</keyword>
<dbReference type="Gene3D" id="6.10.340.10">
    <property type="match status" value="1"/>
</dbReference>
<dbReference type="InterPro" id="IPR003594">
    <property type="entry name" value="HATPase_dom"/>
</dbReference>